<name>A0A414ZQU2_9FIRM</name>
<dbReference type="RefSeq" id="WP_118257109.1">
    <property type="nucleotide sequence ID" value="NZ_QRKN01000001.1"/>
</dbReference>
<sequence>MSLDNEPMKVSVALRIAKQYYPQDKLEHALRVATYVAENEMIPSEYTDECVALAIMHDLLEDTNYNPKGLPENFTNALKILTKAKEVSYDDYCKSIKSVCHINYRKCAYWVKLADMKDHLSLTDTLTDRLKEKYLSGLRYLL</sequence>
<evidence type="ECO:0008006" key="3">
    <source>
        <dbReference type="Google" id="ProtNLM"/>
    </source>
</evidence>
<comment type="caution">
    <text evidence="1">The sequence shown here is derived from an EMBL/GenBank/DDBJ whole genome shotgun (WGS) entry which is preliminary data.</text>
</comment>
<organism evidence="1 2">
    <name type="scientific">Agathobacter rectalis</name>
    <dbReference type="NCBI Taxonomy" id="39491"/>
    <lineage>
        <taxon>Bacteria</taxon>
        <taxon>Bacillati</taxon>
        <taxon>Bacillota</taxon>
        <taxon>Clostridia</taxon>
        <taxon>Lachnospirales</taxon>
        <taxon>Lachnospiraceae</taxon>
        <taxon>Agathobacter</taxon>
    </lineage>
</organism>
<reference evidence="1 2" key="1">
    <citation type="submission" date="2018-08" db="EMBL/GenBank/DDBJ databases">
        <title>A genome reference for cultivated species of the human gut microbiota.</title>
        <authorList>
            <person name="Zou Y."/>
            <person name="Xue W."/>
            <person name="Luo G."/>
        </authorList>
    </citation>
    <scope>NUCLEOTIDE SEQUENCE [LARGE SCALE GENOMIC DNA]</scope>
    <source>
        <strain evidence="1 2">AM16-11</strain>
    </source>
</reference>
<dbReference type="AlphaFoldDB" id="A0A414ZQU2"/>
<dbReference type="Proteomes" id="UP000285865">
    <property type="component" value="Unassembled WGS sequence"/>
</dbReference>
<gene>
    <name evidence="1" type="ORF">DW172_02820</name>
</gene>
<evidence type="ECO:0000313" key="1">
    <source>
        <dbReference type="EMBL" id="RHI25633.1"/>
    </source>
</evidence>
<accession>A0A414ZQU2</accession>
<dbReference type="Gene3D" id="1.10.3210.10">
    <property type="entry name" value="Hypothetical protein af1432"/>
    <property type="match status" value="1"/>
</dbReference>
<dbReference type="SUPFAM" id="SSF109604">
    <property type="entry name" value="HD-domain/PDEase-like"/>
    <property type="match status" value="1"/>
</dbReference>
<proteinExistence type="predicted"/>
<protein>
    <recommendedName>
        <fullName evidence="3">HD domain-containing protein</fullName>
    </recommendedName>
</protein>
<dbReference type="EMBL" id="QRKN01000001">
    <property type="protein sequence ID" value="RHI25633.1"/>
    <property type="molecule type" value="Genomic_DNA"/>
</dbReference>
<evidence type="ECO:0000313" key="2">
    <source>
        <dbReference type="Proteomes" id="UP000285865"/>
    </source>
</evidence>